<dbReference type="SUPFAM" id="SSF48726">
    <property type="entry name" value="Immunoglobulin"/>
    <property type="match status" value="2"/>
</dbReference>
<reference evidence="11" key="3">
    <citation type="submission" date="2025-09" db="UniProtKB">
        <authorList>
            <consortium name="Ensembl"/>
        </authorList>
    </citation>
    <scope>IDENTIFICATION</scope>
    <source>
        <strain evidence="11">Guanapo</strain>
    </source>
</reference>
<evidence type="ECO:0000256" key="7">
    <source>
        <dbReference type="ARBA" id="ARBA00023136"/>
    </source>
</evidence>
<evidence type="ECO:0000256" key="9">
    <source>
        <dbReference type="ARBA" id="ARBA00023180"/>
    </source>
</evidence>
<evidence type="ECO:0000256" key="8">
    <source>
        <dbReference type="ARBA" id="ARBA00023157"/>
    </source>
</evidence>
<feature type="domain" description="Ig-like" evidence="10">
    <location>
        <begin position="19"/>
        <end position="109"/>
    </location>
</feature>
<evidence type="ECO:0000313" key="11">
    <source>
        <dbReference type="Ensembl" id="ENSPREP00000021970.1"/>
    </source>
</evidence>
<sequence>MPSRLYRSQIGSEILTWHPPATITWEFNQSTLPLQTDRFMHNTDLLFTATCSSSFSCLTLILLSRLSRLTVLLNGVLQIHNVRLEDAGKYRCVATNIGSRLKSREATLTVPRIIAGPQNVTVSLHHTVVLECVATGNPSPIISWSRADSKPIDVYNAKVLGNGNLVITDVNAKHSGVYLCRATTPGTRNHTTAAANLTVLGIIISLVDEAHCYVQHSKNTPRSTFFFQKSYSMQYHRNEFSHFAHSQSCIQIFGF</sequence>
<evidence type="ECO:0000256" key="2">
    <source>
        <dbReference type="ARBA" id="ARBA00004167"/>
    </source>
</evidence>
<dbReference type="InterPro" id="IPR036179">
    <property type="entry name" value="Ig-like_dom_sf"/>
</dbReference>
<evidence type="ECO:0000256" key="5">
    <source>
        <dbReference type="ARBA" id="ARBA00022737"/>
    </source>
</evidence>
<keyword evidence="4" id="KW-0732">Signal</keyword>
<dbReference type="GO" id="GO:0016020">
    <property type="term" value="C:membrane"/>
    <property type="evidence" value="ECO:0007669"/>
    <property type="project" value="UniProtKB-SubCell"/>
</dbReference>
<organism evidence="11 12">
    <name type="scientific">Poecilia reticulata</name>
    <name type="common">Guppy</name>
    <name type="synonym">Acanthophacelus reticulatus</name>
    <dbReference type="NCBI Taxonomy" id="8081"/>
    <lineage>
        <taxon>Eukaryota</taxon>
        <taxon>Metazoa</taxon>
        <taxon>Chordata</taxon>
        <taxon>Craniata</taxon>
        <taxon>Vertebrata</taxon>
        <taxon>Euteleostomi</taxon>
        <taxon>Actinopterygii</taxon>
        <taxon>Neopterygii</taxon>
        <taxon>Teleostei</taxon>
        <taxon>Neoteleostei</taxon>
        <taxon>Acanthomorphata</taxon>
        <taxon>Ovalentaria</taxon>
        <taxon>Atherinomorphae</taxon>
        <taxon>Cyprinodontiformes</taxon>
        <taxon>Poeciliidae</taxon>
        <taxon>Poeciliinae</taxon>
        <taxon>Poecilia</taxon>
    </lineage>
</organism>
<evidence type="ECO:0000256" key="4">
    <source>
        <dbReference type="ARBA" id="ARBA00022729"/>
    </source>
</evidence>
<protein>
    <submittedName>
        <fullName evidence="11">Protogenin homolog b (Gallus gallus)</fullName>
    </submittedName>
</protein>
<dbReference type="Pfam" id="PF13927">
    <property type="entry name" value="Ig_3"/>
    <property type="match status" value="2"/>
</dbReference>
<dbReference type="Gene3D" id="2.60.40.10">
    <property type="entry name" value="Immunoglobulins"/>
    <property type="match status" value="2"/>
</dbReference>
<evidence type="ECO:0000256" key="3">
    <source>
        <dbReference type="ARBA" id="ARBA00022692"/>
    </source>
</evidence>
<keyword evidence="3" id="KW-0812">Transmembrane</keyword>
<dbReference type="InterPro" id="IPR003599">
    <property type="entry name" value="Ig_sub"/>
</dbReference>
<dbReference type="Proteomes" id="UP000242638">
    <property type="component" value="Unassembled WGS sequence"/>
</dbReference>
<dbReference type="InterPro" id="IPR007110">
    <property type="entry name" value="Ig-like_dom"/>
</dbReference>
<evidence type="ECO:0000256" key="1">
    <source>
        <dbReference type="ARBA" id="ARBA00002140"/>
    </source>
</evidence>
<proteinExistence type="predicted"/>
<dbReference type="PANTHER" id="PTHR44170:SF47">
    <property type="entry name" value="PROTOGENIN"/>
    <property type="match status" value="1"/>
</dbReference>
<evidence type="ECO:0000259" key="10">
    <source>
        <dbReference type="PROSITE" id="PS50835"/>
    </source>
</evidence>
<comment type="subcellular location">
    <subcellularLocation>
        <location evidence="2">Membrane</location>
        <topology evidence="2">Single-pass membrane protein</topology>
    </subcellularLocation>
</comment>
<dbReference type="GeneTree" id="ENSGT00940000155943"/>
<evidence type="ECO:0000313" key="12">
    <source>
        <dbReference type="Proteomes" id="UP000242638"/>
    </source>
</evidence>
<name>A0A3P9PJR7_POERE</name>
<dbReference type="SMART" id="SM00409">
    <property type="entry name" value="IG"/>
    <property type="match status" value="2"/>
</dbReference>
<keyword evidence="12" id="KW-1185">Reference proteome</keyword>
<evidence type="ECO:0000256" key="6">
    <source>
        <dbReference type="ARBA" id="ARBA00022989"/>
    </source>
</evidence>
<dbReference type="PANTHER" id="PTHR44170">
    <property type="entry name" value="PROTEIN SIDEKICK"/>
    <property type="match status" value="1"/>
</dbReference>
<comment type="function">
    <text evidence="1">May play a role in anteroposterior axis elongation.</text>
</comment>
<dbReference type="SMART" id="SM00408">
    <property type="entry name" value="IGc2"/>
    <property type="match status" value="2"/>
</dbReference>
<keyword evidence="8" id="KW-1015">Disulfide bond</keyword>
<dbReference type="InterPro" id="IPR003598">
    <property type="entry name" value="Ig_sub2"/>
</dbReference>
<dbReference type="AlphaFoldDB" id="A0A3P9PJR7"/>
<accession>A0A3P9PJR7</accession>
<keyword evidence="6" id="KW-1133">Transmembrane helix</keyword>
<keyword evidence="5" id="KW-0677">Repeat</keyword>
<reference evidence="11" key="2">
    <citation type="submission" date="2025-08" db="UniProtKB">
        <authorList>
            <consortium name="Ensembl"/>
        </authorList>
    </citation>
    <scope>IDENTIFICATION</scope>
    <source>
        <strain evidence="11">Guanapo</strain>
    </source>
</reference>
<keyword evidence="9" id="KW-0325">Glycoprotein</keyword>
<dbReference type="Ensembl" id="ENSPRET00000022201.1">
    <property type="protein sequence ID" value="ENSPREP00000021970.1"/>
    <property type="gene ID" value="ENSPREG00000014810.1"/>
</dbReference>
<keyword evidence="7" id="KW-0472">Membrane</keyword>
<reference evidence="12" key="1">
    <citation type="submission" date="2013-11" db="EMBL/GenBank/DDBJ databases">
        <title>The genomic landscape of the Guanapo guppy.</title>
        <authorList>
            <person name="Kuenstner A."/>
            <person name="Dreyer C."/>
        </authorList>
    </citation>
    <scope>NUCLEOTIDE SEQUENCE</scope>
    <source>
        <strain evidence="12">Guanapo</strain>
    </source>
</reference>
<dbReference type="InterPro" id="IPR013783">
    <property type="entry name" value="Ig-like_fold"/>
</dbReference>
<dbReference type="GO" id="GO:0098609">
    <property type="term" value="P:cell-cell adhesion"/>
    <property type="evidence" value="ECO:0007669"/>
    <property type="project" value="TreeGrafter"/>
</dbReference>
<feature type="domain" description="Ig-like" evidence="10">
    <location>
        <begin position="111"/>
        <end position="198"/>
    </location>
</feature>
<dbReference type="PROSITE" id="PS50835">
    <property type="entry name" value="IG_LIKE"/>
    <property type="match status" value="2"/>
</dbReference>